<comment type="caution">
    <text evidence="1">The sequence shown here is derived from an EMBL/GenBank/DDBJ whole genome shotgun (WGS) entry which is preliminary data.</text>
</comment>
<keyword evidence="2" id="KW-1185">Reference proteome</keyword>
<accession>A0A9P5PE66</accession>
<dbReference type="EMBL" id="JADNRY010000239">
    <property type="protein sequence ID" value="KAF9060530.1"/>
    <property type="molecule type" value="Genomic_DNA"/>
</dbReference>
<protein>
    <submittedName>
        <fullName evidence="1">Uncharacterized protein</fullName>
    </submittedName>
</protein>
<proteinExistence type="predicted"/>
<dbReference type="AlphaFoldDB" id="A0A9P5PE66"/>
<gene>
    <name evidence="1" type="ORF">BDP27DRAFT_1370447</name>
</gene>
<name>A0A9P5PE66_9AGAR</name>
<dbReference type="Proteomes" id="UP000772434">
    <property type="component" value="Unassembled WGS sequence"/>
</dbReference>
<reference evidence="1" key="1">
    <citation type="submission" date="2020-11" db="EMBL/GenBank/DDBJ databases">
        <authorList>
            <consortium name="DOE Joint Genome Institute"/>
            <person name="Ahrendt S."/>
            <person name="Riley R."/>
            <person name="Andreopoulos W."/>
            <person name="Labutti K."/>
            <person name="Pangilinan J."/>
            <person name="Ruiz-Duenas F.J."/>
            <person name="Barrasa J.M."/>
            <person name="Sanchez-Garcia M."/>
            <person name="Camarero S."/>
            <person name="Miyauchi S."/>
            <person name="Serrano A."/>
            <person name="Linde D."/>
            <person name="Babiker R."/>
            <person name="Drula E."/>
            <person name="Ayuso-Fernandez I."/>
            <person name="Pacheco R."/>
            <person name="Padilla G."/>
            <person name="Ferreira P."/>
            <person name="Barriuso J."/>
            <person name="Kellner H."/>
            <person name="Castanera R."/>
            <person name="Alfaro M."/>
            <person name="Ramirez L."/>
            <person name="Pisabarro A.G."/>
            <person name="Kuo A."/>
            <person name="Tritt A."/>
            <person name="Lipzen A."/>
            <person name="He G."/>
            <person name="Yan M."/>
            <person name="Ng V."/>
            <person name="Cullen D."/>
            <person name="Martin F."/>
            <person name="Rosso M.-N."/>
            <person name="Henrissat B."/>
            <person name="Hibbett D."/>
            <person name="Martinez A.T."/>
            <person name="Grigoriev I.V."/>
        </authorList>
    </citation>
    <scope>NUCLEOTIDE SEQUENCE</scope>
    <source>
        <strain evidence="1">AH 40177</strain>
    </source>
</reference>
<sequence length="537" mass="61720">MLSGYPALTLMTVVTPLAFIKKSCFVYIAHITLVVPTAVKRLYLLFRGKQYANQGHPVGPTHAIQPFLANKLLFLHWPFKLQSLRQKPPALMRDLPSRWFLETTKSYAVYRFLRLLETLPDTETSTFRTRRIIYQSSPQTEITSEAEPTAEISPLIGLTMEAPYYYKLDSKLVDLGGGGMPALSGGLPLIIYPRKPRVLRPPHEVVSLYSVPFRIIDVQSRVLVTYDCKGQISVLCWSIGKPPGIGTPYRISNLYRLVSRVCLLLVPTQISSLWSGDTWSIRREGRGRRRDLFGLGLTPTLVLYHHAMQLFENEAFIPTTDVTMFWDRRSTLDTGISMPSDAYALLSFVLVLQGLWYILFLAPDCPFACSKFYTLKYGPKWPMFLISMLGRRAREAVAIQALYELVRFGFQEHWEKSSKWYEHYVSCKDYPVRWYVEGGELPEDREAMGLFEDCIEFERIGCGRGVETRFAFWVVLVRACGFRFAGFEVRTVWFLSRTYRRNAYGAWVPELHFRKLTRLQSSGCGFGMDHSSFLLVE</sequence>
<evidence type="ECO:0000313" key="2">
    <source>
        <dbReference type="Proteomes" id="UP000772434"/>
    </source>
</evidence>
<evidence type="ECO:0000313" key="1">
    <source>
        <dbReference type="EMBL" id="KAF9060530.1"/>
    </source>
</evidence>
<organism evidence="1 2">
    <name type="scientific">Rhodocollybia butyracea</name>
    <dbReference type="NCBI Taxonomy" id="206335"/>
    <lineage>
        <taxon>Eukaryota</taxon>
        <taxon>Fungi</taxon>
        <taxon>Dikarya</taxon>
        <taxon>Basidiomycota</taxon>
        <taxon>Agaricomycotina</taxon>
        <taxon>Agaricomycetes</taxon>
        <taxon>Agaricomycetidae</taxon>
        <taxon>Agaricales</taxon>
        <taxon>Marasmiineae</taxon>
        <taxon>Omphalotaceae</taxon>
        <taxon>Rhodocollybia</taxon>
    </lineage>
</organism>